<reference evidence="1 2" key="1">
    <citation type="submission" date="2023-02" db="EMBL/GenBank/DDBJ databases">
        <title>LHISI_Scaffold_Assembly.</title>
        <authorList>
            <person name="Stuart O.P."/>
            <person name="Cleave R."/>
            <person name="Magrath M.J.L."/>
            <person name="Mikheyev A.S."/>
        </authorList>
    </citation>
    <scope>NUCLEOTIDE SEQUENCE [LARGE SCALE GENOMIC DNA]</scope>
    <source>
        <strain evidence="1">Daus_M_001</strain>
        <tissue evidence="1">Leg muscle</tissue>
    </source>
</reference>
<name>A0ABQ9GQ05_9NEOP</name>
<dbReference type="EMBL" id="JARBHB010000010">
    <property type="protein sequence ID" value="KAJ8874087.1"/>
    <property type="molecule type" value="Genomic_DNA"/>
</dbReference>
<keyword evidence="2" id="KW-1185">Reference proteome</keyword>
<proteinExistence type="predicted"/>
<organism evidence="1 2">
    <name type="scientific">Dryococelus australis</name>
    <dbReference type="NCBI Taxonomy" id="614101"/>
    <lineage>
        <taxon>Eukaryota</taxon>
        <taxon>Metazoa</taxon>
        <taxon>Ecdysozoa</taxon>
        <taxon>Arthropoda</taxon>
        <taxon>Hexapoda</taxon>
        <taxon>Insecta</taxon>
        <taxon>Pterygota</taxon>
        <taxon>Neoptera</taxon>
        <taxon>Polyneoptera</taxon>
        <taxon>Phasmatodea</taxon>
        <taxon>Verophasmatodea</taxon>
        <taxon>Anareolatae</taxon>
        <taxon>Phasmatidae</taxon>
        <taxon>Eurycanthinae</taxon>
        <taxon>Dryococelus</taxon>
    </lineage>
</organism>
<dbReference type="Proteomes" id="UP001159363">
    <property type="component" value="Chromosome 9"/>
</dbReference>
<accession>A0ABQ9GQ05</accession>
<gene>
    <name evidence="1" type="ORF">PR048_024928</name>
</gene>
<protein>
    <submittedName>
        <fullName evidence="1">Uncharacterized protein</fullName>
    </submittedName>
</protein>
<evidence type="ECO:0000313" key="1">
    <source>
        <dbReference type="EMBL" id="KAJ8874087.1"/>
    </source>
</evidence>
<sequence length="170" mass="18541">MRRGGTLASRPSPLTPYAHRLYCTRPGPKTIHLRSVVAVLVSLVLLPCSLDREIPSGALLAQWIELYKRGLSGSVDRAIPNGALVSQWKNYVKWGRSGQVSFSHGTMVAERLACSPPTKASQVQSPGRVTPDFPHVAIVPEDVVGRRVFKGISRFPCPCILVLLHTHLAS</sequence>
<evidence type="ECO:0000313" key="2">
    <source>
        <dbReference type="Proteomes" id="UP001159363"/>
    </source>
</evidence>
<comment type="caution">
    <text evidence="1">The sequence shown here is derived from an EMBL/GenBank/DDBJ whole genome shotgun (WGS) entry which is preliminary data.</text>
</comment>